<evidence type="ECO:0000256" key="3">
    <source>
        <dbReference type="ARBA" id="ARBA00022840"/>
    </source>
</evidence>
<dbReference type="Proteomes" id="UP001168167">
    <property type="component" value="Unassembled WGS sequence"/>
</dbReference>
<dbReference type="InterPro" id="IPR000115">
    <property type="entry name" value="PRibGlycinamide_synth"/>
</dbReference>
<evidence type="ECO:0000259" key="4">
    <source>
        <dbReference type="Pfam" id="PF01071"/>
    </source>
</evidence>
<accession>A0ABT7QM13</accession>
<dbReference type="EMBL" id="JANQAO010000003">
    <property type="protein sequence ID" value="MDM5147763.1"/>
    <property type="molecule type" value="Genomic_DNA"/>
</dbReference>
<protein>
    <recommendedName>
        <fullName evidence="4">Phosphoribosylglycinamide synthetase ATP-grasp (A) domain-containing protein</fullName>
    </recommendedName>
</protein>
<evidence type="ECO:0000256" key="2">
    <source>
        <dbReference type="ARBA" id="ARBA00022741"/>
    </source>
</evidence>
<name>A0ABT7QM13_9GAMM</name>
<evidence type="ECO:0000313" key="6">
    <source>
        <dbReference type="Proteomes" id="UP001168167"/>
    </source>
</evidence>
<reference evidence="5" key="2">
    <citation type="journal article" date="2023" name="Microbiome">
        <title>Synthase-selected sorting approach identifies a beta-lactone synthase in a nudibranch symbiotic bacterium.</title>
        <authorList>
            <person name="Dzunkova M."/>
            <person name="La Clair J.J."/>
            <person name="Tyml T."/>
            <person name="Doud D."/>
            <person name="Schulz F."/>
            <person name="Piquer-Esteban S."/>
            <person name="Porcel Sanchis D."/>
            <person name="Osborn A."/>
            <person name="Robinson D."/>
            <person name="Louie K.B."/>
            <person name="Bowen B.P."/>
            <person name="Bowers R.M."/>
            <person name="Lee J."/>
            <person name="Arnau V."/>
            <person name="Diaz-Villanueva W."/>
            <person name="Stepanauskas R."/>
            <person name="Gosliner T."/>
            <person name="Date S.V."/>
            <person name="Northen T.R."/>
            <person name="Cheng J.F."/>
            <person name="Burkart M.D."/>
            <person name="Woyke T."/>
        </authorList>
    </citation>
    <scope>NUCLEOTIDE SEQUENCE</scope>
    <source>
        <strain evidence="5">Df01</strain>
    </source>
</reference>
<evidence type="ECO:0000313" key="5">
    <source>
        <dbReference type="EMBL" id="MDM5147763.1"/>
    </source>
</evidence>
<keyword evidence="2" id="KW-0547">Nucleotide-binding</keyword>
<sequence>MDDFRIVEEWFLDKNDTLVERLKPIMKLLGSEKGSPSLFRRASCNLNIGSNKSMFINIPPCENWLTLNGNGAIQVSPSQPTLDLLCQLRALRKQNAPPYRFLVEDYLEGFDYSAHYLLNKYSVVQLPSAQDYKKSHCDDQCTNCDGMRGLSPHPREIIKLKRRIRSEILDPMLGVLRHMGIIFNGAIYLGL</sequence>
<feature type="domain" description="Phosphoribosylglycinamide synthetase ATP-grasp (A)" evidence="4">
    <location>
        <begin position="100"/>
        <end position="191"/>
    </location>
</feature>
<dbReference type="Pfam" id="PF01071">
    <property type="entry name" value="GARS_A"/>
    <property type="match status" value="1"/>
</dbReference>
<dbReference type="PANTHER" id="PTHR43472">
    <property type="entry name" value="PHOSPHORIBOSYLAMINE--GLYCINE LIGASE"/>
    <property type="match status" value="1"/>
</dbReference>
<organism evidence="5 6">
    <name type="scientific">Candidatus Doriopsillibacter californiensis</name>
    <dbReference type="NCBI Taxonomy" id="2970740"/>
    <lineage>
        <taxon>Bacteria</taxon>
        <taxon>Pseudomonadati</taxon>
        <taxon>Pseudomonadota</taxon>
        <taxon>Gammaproteobacteria</taxon>
        <taxon>Candidatus Tethybacterales</taxon>
        <taxon>Candidatus Persebacteraceae</taxon>
        <taxon>Candidatus Doriopsillibacter</taxon>
    </lineage>
</organism>
<dbReference type="PANTHER" id="PTHR43472:SF1">
    <property type="entry name" value="PHOSPHORIBOSYLAMINE--GLYCINE LIGASE, CHLOROPLASTIC"/>
    <property type="match status" value="1"/>
</dbReference>
<reference evidence="5" key="1">
    <citation type="submission" date="2022-08" db="EMBL/GenBank/DDBJ databases">
        <authorList>
            <person name="Dzunkova M."/>
            <person name="La Clair J."/>
            <person name="Tyml T."/>
            <person name="Doud D."/>
            <person name="Schulz F."/>
            <person name="Piquer S."/>
            <person name="Porcel Sanchis D."/>
            <person name="Osborn A."/>
            <person name="Robinson D."/>
            <person name="Louie K.B."/>
            <person name="Bowen B.P."/>
            <person name="Bowers R."/>
            <person name="Lee J."/>
            <person name="Arnau Llombart V."/>
            <person name="Diaz Villanueva W."/>
            <person name="Gosliner T."/>
            <person name="Northen T."/>
            <person name="Cheng J.-F."/>
            <person name="Burkart M.D."/>
            <person name="Woyke T."/>
        </authorList>
    </citation>
    <scope>NUCLEOTIDE SEQUENCE</scope>
    <source>
        <strain evidence="5">Df01</strain>
    </source>
</reference>
<dbReference type="InterPro" id="IPR020561">
    <property type="entry name" value="PRibGlycinamid_synth_ATP-grasp"/>
</dbReference>
<dbReference type="SUPFAM" id="SSF56059">
    <property type="entry name" value="Glutathione synthetase ATP-binding domain-like"/>
    <property type="match status" value="1"/>
</dbReference>
<proteinExistence type="predicted"/>
<keyword evidence="3" id="KW-0067">ATP-binding</keyword>
<gene>
    <name evidence="5" type="ORF">NQX30_05200</name>
</gene>
<dbReference type="Gene3D" id="3.30.470.20">
    <property type="entry name" value="ATP-grasp fold, B domain"/>
    <property type="match status" value="1"/>
</dbReference>
<evidence type="ECO:0000256" key="1">
    <source>
        <dbReference type="ARBA" id="ARBA00022598"/>
    </source>
</evidence>
<keyword evidence="1" id="KW-0436">Ligase</keyword>
<comment type="caution">
    <text evidence="5">The sequence shown here is derived from an EMBL/GenBank/DDBJ whole genome shotgun (WGS) entry which is preliminary data.</text>
</comment>
<keyword evidence="6" id="KW-1185">Reference proteome</keyword>
<dbReference type="SMART" id="SM01209">
    <property type="entry name" value="GARS_A"/>
    <property type="match status" value="1"/>
</dbReference>